<accession>A0A1H2YMF3</accession>
<keyword evidence="2" id="KW-1185">Reference proteome</keyword>
<dbReference type="Pfam" id="PF01987">
    <property type="entry name" value="AIM24"/>
    <property type="match status" value="1"/>
</dbReference>
<dbReference type="Gene3D" id="3.60.160.10">
    <property type="entry name" value="Mitochondrial biogenesis AIM24"/>
    <property type="match status" value="1"/>
</dbReference>
<dbReference type="OrthoDB" id="9779518at2"/>
<dbReference type="InterPro" id="IPR002838">
    <property type="entry name" value="AIM24"/>
</dbReference>
<dbReference type="SUPFAM" id="SSF51219">
    <property type="entry name" value="TRAP-like"/>
    <property type="match status" value="1"/>
</dbReference>
<dbReference type="RefSeq" id="WP_091288117.1">
    <property type="nucleotide sequence ID" value="NZ_FNON01000002.1"/>
</dbReference>
<dbReference type="EMBL" id="FNON01000002">
    <property type="protein sequence ID" value="SDX06412.1"/>
    <property type="molecule type" value="Genomic_DNA"/>
</dbReference>
<dbReference type="AlphaFoldDB" id="A0A1H2YMF3"/>
<evidence type="ECO:0000313" key="2">
    <source>
        <dbReference type="Proteomes" id="UP000199515"/>
    </source>
</evidence>
<sequence>MRVHTRHTPHCGVARILLSPGEAVQANADAMVASSFGVTETPPARGGVRSHGKGLPSVFNAPAEGGWLDLAPAVAGDVYPLEFDGKLGWSVRKGAVLARPSTLRHDQNWAAHGKLFGADNGFLDHYTGVGPLVLSAAGPVDQFTLEPGELVTVRPDYLLAYPDSVQCRLRAVDPSGPQSVATGEGLALDFAGPGTVLVQARNRRLSKA</sequence>
<dbReference type="Proteomes" id="UP000199515">
    <property type="component" value="Unassembled WGS sequence"/>
</dbReference>
<name>A0A1H2YMF3_9PSEU</name>
<evidence type="ECO:0000313" key="1">
    <source>
        <dbReference type="EMBL" id="SDX06412.1"/>
    </source>
</evidence>
<reference evidence="1 2" key="1">
    <citation type="submission" date="2016-10" db="EMBL/GenBank/DDBJ databases">
        <authorList>
            <person name="de Groot N.N."/>
        </authorList>
    </citation>
    <scope>NUCLEOTIDE SEQUENCE [LARGE SCALE GENOMIC DNA]</scope>
    <source>
        <strain evidence="1 2">CPCC 202699</strain>
    </source>
</reference>
<organism evidence="1 2">
    <name type="scientific">Amycolatopsis xylanica</name>
    <dbReference type="NCBI Taxonomy" id="589385"/>
    <lineage>
        <taxon>Bacteria</taxon>
        <taxon>Bacillati</taxon>
        <taxon>Actinomycetota</taxon>
        <taxon>Actinomycetes</taxon>
        <taxon>Pseudonocardiales</taxon>
        <taxon>Pseudonocardiaceae</taxon>
        <taxon>Amycolatopsis</taxon>
    </lineage>
</organism>
<proteinExistence type="predicted"/>
<dbReference type="PANTHER" id="PTHR43657">
    <property type="entry name" value="TRYPTOPHAN RNA-BINDING ATTENUATOR PROTEIN-LIKE PROTEIN"/>
    <property type="match status" value="1"/>
</dbReference>
<dbReference type="PANTHER" id="PTHR43657:SF1">
    <property type="entry name" value="ALTERED INHERITANCE OF MITOCHONDRIA PROTEIN 24, MITOCHONDRIAL"/>
    <property type="match status" value="1"/>
</dbReference>
<protein>
    <submittedName>
        <fullName evidence="1">Uncharacterized conserved protein, AIM24 family</fullName>
    </submittedName>
</protein>
<dbReference type="InterPro" id="IPR016031">
    <property type="entry name" value="Trp_RNA-bd_attenuator-like_dom"/>
</dbReference>
<gene>
    <name evidence="1" type="ORF">SAMN05421504_102190</name>
</gene>
<dbReference type="InterPro" id="IPR036983">
    <property type="entry name" value="AIM24_sf"/>
</dbReference>
<dbReference type="STRING" id="589385.SAMN05421504_102190"/>